<dbReference type="PATRIC" id="fig|1140003.3.peg.749"/>
<dbReference type="STRING" id="1140003.OMY_00791"/>
<name>S0KT72_9ENTE</name>
<proteinExistence type="inferred from homology"/>
<dbReference type="Pfam" id="PF21543">
    <property type="entry name" value="CvfB_2nd"/>
    <property type="match status" value="1"/>
</dbReference>
<dbReference type="PIRSF" id="PIRSF012524">
    <property type="entry name" value="YitL_S1"/>
    <property type="match status" value="1"/>
</dbReference>
<protein>
    <recommendedName>
        <fullName evidence="2">S1 motif domain-containing protein</fullName>
    </recommendedName>
</protein>
<dbReference type="Pfam" id="PF21191">
    <property type="entry name" value="CvfB_1st"/>
    <property type="match status" value="1"/>
</dbReference>
<evidence type="ECO:0000313" key="3">
    <source>
        <dbReference type="EMBL" id="EOT84160.1"/>
    </source>
</evidence>
<dbReference type="EMBL" id="ASWO01000005">
    <property type="protein sequence ID" value="EOT84160.1"/>
    <property type="molecule type" value="Genomic_DNA"/>
</dbReference>
<evidence type="ECO:0000256" key="1">
    <source>
        <dbReference type="PIRNR" id="PIRNR012524"/>
    </source>
</evidence>
<organism evidence="3 4">
    <name type="scientific">Enterococcus sulfureus ATCC 49903</name>
    <dbReference type="NCBI Taxonomy" id="1140003"/>
    <lineage>
        <taxon>Bacteria</taxon>
        <taxon>Bacillati</taxon>
        <taxon>Bacillota</taxon>
        <taxon>Bacilli</taxon>
        <taxon>Lactobacillales</taxon>
        <taxon>Enterococcaceae</taxon>
        <taxon>Enterococcus</taxon>
    </lineage>
</organism>
<dbReference type="InterPro" id="IPR048587">
    <property type="entry name" value="CvfB_S1_3rd"/>
</dbReference>
<dbReference type="InterPro" id="IPR014464">
    <property type="entry name" value="CvfB_fam"/>
</dbReference>
<evidence type="ECO:0000313" key="4">
    <source>
        <dbReference type="Proteomes" id="UP000015961"/>
    </source>
</evidence>
<dbReference type="InterPro" id="IPR003029">
    <property type="entry name" value="S1_domain"/>
</dbReference>
<gene>
    <name evidence="3" type="ORF">I573_01887</name>
</gene>
<dbReference type="PANTHER" id="PTHR37296:SF1">
    <property type="entry name" value="CONSERVED VIRULENCE FACTOR B"/>
    <property type="match status" value="1"/>
</dbReference>
<dbReference type="PANTHER" id="PTHR37296">
    <property type="entry name" value="CONSERVED VIRULENCE FACTOR B"/>
    <property type="match status" value="1"/>
</dbReference>
<dbReference type="eggNOG" id="COG2996">
    <property type="taxonomic scope" value="Bacteria"/>
</dbReference>
<dbReference type="Gene3D" id="2.40.50.140">
    <property type="entry name" value="Nucleic acid-binding proteins"/>
    <property type="match status" value="2"/>
</dbReference>
<dbReference type="InterPro" id="IPR036388">
    <property type="entry name" value="WH-like_DNA-bd_sf"/>
</dbReference>
<comment type="similarity">
    <text evidence="1">Belongs to the CvfB family.</text>
</comment>
<dbReference type="SMART" id="SM00316">
    <property type="entry name" value="S1"/>
    <property type="match status" value="2"/>
</dbReference>
<reference evidence="3 4" key="1">
    <citation type="submission" date="2013-03" db="EMBL/GenBank/DDBJ databases">
        <title>The Genome Sequence of Enterococcus sulfureus ATCC_49903 (PacBio/Illumina hybrid assembly).</title>
        <authorList>
            <consortium name="The Broad Institute Genomics Platform"/>
            <consortium name="The Broad Institute Genome Sequencing Center for Infectious Disease"/>
            <person name="Earl A."/>
            <person name="Russ C."/>
            <person name="Gilmore M."/>
            <person name="Surin D."/>
            <person name="Walker B."/>
            <person name="Young S."/>
            <person name="Zeng Q."/>
            <person name="Gargeya S."/>
            <person name="Fitzgerald M."/>
            <person name="Haas B."/>
            <person name="Abouelleil A."/>
            <person name="Allen A.W."/>
            <person name="Alvarado L."/>
            <person name="Arachchi H.M."/>
            <person name="Berlin A.M."/>
            <person name="Chapman S.B."/>
            <person name="Gainer-Dewar J."/>
            <person name="Goldberg J."/>
            <person name="Griggs A."/>
            <person name="Gujja S."/>
            <person name="Hansen M."/>
            <person name="Howarth C."/>
            <person name="Imamovic A."/>
            <person name="Ireland A."/>
            <person name="Larimer J."/>
            <person name="McCowan C."/>
            <person name="Murphy C."/>
            <person name="Pearson M."/>
            <person name="Poon T.W."/>
            <person name="Priest M."/>
            <person name="Roberts A."/>
            <person name="Saif S."/>
            <person name="Shea T."/>
            <person name="Sisk P."/>
            <person name="Sykes S."/>
            <person name="Wortman J."/>
            <person name="Nusbaum C."/>
            <person name="Birren B."/>
        </authorList>
    </citation>
    <scope>NUCLEOTIDE SEQUENCE [LARGE SCALE GENOMIC DNA]</scope>
    <source>
        <strain evidence="3 4">ATCC 49903</strain>
    </source>
</reference>
<evidence type="ECO:0000259" key="2">
    <source>
        <dbReference type="SMART" id="SM00316"/>
    </source>
</evidence>
<dbReference type="InterPro" id="IPR039566">
    <property type="entry name" value="CvfB_S1_st"/>
</dbReference>
<dbReference type="AlphaFoldDB" id="S0KT72"/>
<dbReference type="GO" id="GO:0003676">
    <property type="term" value="F:nucleic acid binding"/>
    <property type="evidence" value="ECO:0007669"/>
    <property type="project" value="InterPro"/>
</dbReference>
<dbReference type="Pfam" id="PF13509">
    <property type="entry name" value="S1_2"/>
    <property type="match status" value="1"/>
</dbReference>
<dbReference type="Gene3D" id="2.40.50.330">
    <property type="match status" value="1"/>
</dbReference>
<comment type="caution">
    <text evidence="3">The sequence shown here is derived from an EMBL/GenBank/DDBJ whole genome shotgun (WGS) entry which is preliminary data.</text>
</comment>
<dbReference type="InterPro" id="IPR040764">
    <property type="entry name" value="CvfB_WH"/>
</dbReference>
<feature type="domain" description="S1 motif" evidence="2">
    <location>
        <begin position="67"/>
        <end position="134"/>
    </location>
</feature>
<accession>S0KT72</accession>
<dbReference type="Pfam" id="PF17783">
    <property type="entry name" value="WHD_CvfB"/>
    <property type="match status" value="1"/>
</dbReference>
<dbReference type="InterPro" id="IPR012340">
    <property type="entry name" value="NA-bd_OB-fold"/>
</dbReference>
<feature type="domain" description="S1 motif" evidence="2">
    <location>
        <begin position="150"/>
        <end position="212"/>
    </location>
</feature>
<sequence length="296" mass="33465">MNELLASVFTGLIIDENDQAYYVQKNGMTFRLLKSEGEHQLGEAVEGFGYQNQSQDNCFTTIIPKSRPGHFAFAEVKDVRRDLGVFVDIGLPDKDIAVSLDELPTMRELWPKKGDHLMVQLTVDSKDRIWASLAEEKIFRALSKKGTPELKNKDISGTVFRLKLMGTYILTDDFYIGFIHPSERFNEPRLGETVNGRVIGIRPDGVLNLSLKPRAHEAIGDDAKMLLAYLERTAEHSMPYTDKSDPEAIKQLFGISKGQFKRAIGHLLKARLIEQKDGHTYLLKTNHDESLSKSEK</sequence>
<dbReference type="Proteomes" id="UP000015961">
    <property type="component" value="Unassembled WGS sequence"/>
</dbReference>
<dbReference type="OrthoDB" id="9801597at2"/>
<dbReference type="Gene3D" id="1.10.10.10">
    <property type="entry name" value="Winged helix-like DNA-binding domain superfamily/Winged helix DNA-binding domain"/>
    <property type="match status" value="1"/>
</dbReference>
<dbReference type="RefSeq" id="WP_016185246.1">
    <property type="nucleotide sequence ID" value="NZ_ASWO01000005.1"/>
</dbReference>
<keyword evidence="4" id="KW-1185">Reference proteome</keyword>
<dbReference type="InterPro" id="IPR048588">
    <property type="entry name" value="CvfB_S1_2nd"/>
</dbReference>